<sequence>MPSSPDVTFNQGHHQGASLANFLSRPLKINTTSWVVGASLDVVLDPWTSFFTNTAVAKRIDNYNLLRCKLMCKIVINGTPFHYGRALMSYQPWQAYNLLDPTVLSDYAMVGRSQRPHVFIDPSQSTGGCLCLPFFHLDNWIHVTDATAFSEMGEIRINSFDILRHANDGTESIDISLFVWAEDVELAGPTELLSAQGLVTKDDEYSANQGRISKPASNIAEWASVAAGWLAPIAPELAPFAMATSIAADAVAGIARLFGWSRPPVLTQPMFMKRQVYGDLAVCDAPEMLAKLTVDSKQELTIDPRTVGLSNDDEMKIQSFTSHESYVGQFLWTSVNNSEDLLQVIDVSPMGGLTDGTAFHYSPLAFASLPFHYWSGSLIFRFQVVASNFHRGRLRIVHDPNSSNIAGLSDTVNTNYNRIIDLSEERDFEIQISWAQACAYRLVASPGVYDIARKQSTVMAANTLFTNGALYIIVLNELNAPSDLADVKINMFIRAGPDFELTRPSNFNLDQISYFPEVVAEAQGGEEPLEPQGLETTIDDPLPNQPAENEPNSGVAKESIGEVDLGMSALKAKVFFGERYYSFRTLLKRYNFYVLRKYDQTAVSSTMGATEFIYPDYPMARGAATAGVHLQGGVTPYNYVGGTLISYLGPAFVARRGGIRYKYQKLGTGYISTIANNYGSAFSRSNQAIVGNNTSPSASAHNALLATGSSLFEGAHSVDTTVNPGLEVELPFYSPRRFAFTRDPNQYVNGKTRDDTENYGHRVVTYNDESTSISSRTALASYVSVAEDFQFFFFLNVPPIYYYSDIA</sequence>
<protein>
    <submittedName>
        <fullName evidence="6">Putative structural protein</fullName>
    </submittedName>
</protein>
<evidence type="ECO:0000259" key="5">
    <source>
        <dbReference type="Pfam" id="PF11492"/>
    </source>
</evidence>
<dbReference type="GO" id="GO:0044423">
    <property type="term" value="C:virion component"/>
    <property type="evidence" value="ECO:0007669"/>
    <property type="project" value="UniProtKB-KW"/>
</dbReference>
<feature type="domain" description="Capsid protein VP4 dicistrovirus" evidence="5">
    <location>
        <begin position="206"/>
        <end position="260"/>
    </location>
</feature>
<dbReference type="InterPro" id="IPR014872">
    <property type="entry name" value="Dicistrovirus_capsid-polyPr_C"/>
</dbReference>
<accession>A0A218NJS1</accession>
<evidence type="ECO:0000256" key="2">
    <source>
        <dbReference type="ARBA" id="ARBA00022844"/>
    </source>
</evidence>
<comment type="subcellular location">
    <subcellularLocation>
        <location evidence="1">Virion</location>
    </subcellularLocation>
</comment>
<evidence type="ECO:0000256" key="3">
    <source>
        <dbReference type="SAM" id="MobiDB-lite"/>
    </source>
</evidence>
<dbReference type="Gene3D" id="2.60.120.20">
    <property type="match status" value="3"/>
</dbReference>
<dbReference type="InterPro" id="IPR024343">
    <property type="entry name" value="VP4_dicistrovir"/>
</dbReference>
<gene>
    <name evidence="6" type="ORF">N_OV_080_gene2</name>
</gene>
<dbReference type="CDD" id="cd00205">
    <property type="entry name" value="rhv_like"/>
    <property type="match status" value="2"/>
</dbReference>
<proteinExistence type="predicted"/>
<reference evidence="6" key="1">
    <citation type="submission" date="2016-11" db="EMBL/GenBank/DDBJ databases">
        <title>Virus-host infection dynamics for marine picoeukaryotes resolved from metatranscriptome.</title>
        <authorList>
            <person name="Moniruzzaman M."/>
            <person name="Wurch L.L."/>
            <person name="Alexander H."/>
            <person name="Dyhrman S.T."/>
            <person name="Gobler C.J."/>
            <person name="Wilhelm S.W."/>
        </authorList>
    </citation>
    <scope>NUCLEOTIDE SEQUENCE</scope>
    <source>
        <strain evidence="6">N_OV_080</strain>
    </source>
</reference>
<dbReference type="EMBL" id="KY130491">
    <property type="protein sequence ID" value="ASG92525.1"/>
    <property type="molecule type" value="Genomic_RNA"/>
</dbReference>
<organism evidence="6">
    <name type="scientific">Picornavirales N_OV_080</name>
    <dbReference type="NCBI Taxonomy" id="2016022"/>
    <lineage>
        <taxon>Viruses</taxon>
        <taxon>Riboviria</taxon>
        <taxon>Orthornavirae</taxon>
        <taxon>Pisuviricota</taxon>
        <taxon>Pisoniviricetes</taxon>
        <taxon>Picornavirales</taxon>
    </lineage>
</organism>
<feature type="region of interest" description="Disordered" evidence="3">
    <location>
        <begin position="525"/>
        <end position="554"/>
    </location>
</feature>
<dbReference type="SUPFAM" id="SSF88633">
    <property type="entry name" value="Positive stranded ssRNA viruses"/>
    <property type="match status" value="3"/>
</dbReference>
<dbReference type="InterPro" id="IPR029053">
    <property type="entry name" value="Viral_coat"/>
</dbReference>
<name>A0A218NJS1_9VIRU</name>
<dbReference type="Pfam" id="PF11492">
    <property type="entry name" value="Dicistro_VP4"/>
    <property type="match status" value="1"/>
</dbReference>
<dbReference type="Pfam" id="PF08762">
    <property type="entry name" value="CRPV_capsid"/>
    <property type="match status" value="1"/>
</dbReference>
<keyword evidence="2" id="KW-0946">Virion</keyword>
<feature type="domain" description="Dicistrovirus capsid-polyprotein C-terminal" evidence="4">
    <location>
        <begin position="575"/>
        <end position="801"/>
    </location>
</feature>
<dbReference type="InterPro" id="IPR033703">
    <property type="entry name" value="Rhv-like"/>
</dbReference>
<evidence type="ECO:0000313" key="6">
    <source>
        <dbReference type="EMBL" id="ASG92525.1"/>
    </source>
</evidence>
<evidence type="ECO:0000259" key="4">
    <source>
        <dbReference type="Pfam" id="PF08762"/>
    </source>
</evidence>
<feature type="compositionally biased region" description="Low complexity" evidence="3">
    <location>
        <begin position="525"/>
        <end position="535"/>
    </location>
</feature>
<evidence type="ECO:0000256" key="1">
    <source>
        <dbReference type="ARBA" id="ARBA00004328"/>
    </source>
</evidence>